<sequence length="240" mass="27885">MDSTLVSPETYITTTFATLLQPFDASPASVQKWSNLLLTTYSERHRHYHTLTHIHSMLQHFSSYLPQITNPTAVGLAIFFHDWEYLTHSPPAWSEEQSIVHFNVFAEELHLPSPLVETVRKYITATISHKLPPEDEDDGDLKLFLDFDLEVLGRDRKEYVLYSKQIRKEYNQFDDQLFGWGRKAVLEKFLGRERLFLSDVFFERCEERARDNLKWEIGGLKCGGDWGIMGKLRGDGGVEK</sequence>
<dbReference type="AlphaFoldDB" id="A0A2J6QZL2"/>
<evidence type="ECO:0000313" key="1">
    <source>
        <dbReference type="EMBL" id="PMD31705.1"/>
    </source>
</evidence>
<dbReference type="Proteomes" id="UP000235786">
    <property type="component" value="Unassembled WGS sequence"/>
</dbReference>
<dbReference type="PANTHER" id="PTHR21174">
    <property type="match status" value="1"/>
</dbReference>
<proteinExistence type="predicted"/>
<reference evidence="1 2" key="1">
    <citation type="submission" date="2016-04" db="EMBL/GenBank/DDBJ databases">
        <title>A degradative enzymes factory behind the ericoid mycorrhizal symbiosis.</title>
        <authorList>
            <consortium name="DOE Joint Genome Institute"/>
            <person name="Martino E."/>
            <person name="Morin E."/>
            <person name="Grelet G."/>
            <person name="Kuo A."/>
            <person name="Kohler A."/>
            <person name="Daghino S."/>
            <person name="Barry K."/>
            <person name="Choi C."/>
            <person name="Cichocki N."/>
            <person name="Clum A."/>
            <person name="Copeland A."/>
            <person name="Hainaut M."/>
            <person name="Haridas S."/>
            <person name="Labutti K."/>
            <person name="Lindquist E."/>
            <person name="Lipzen A."/>
            <person name="Khouja H.-R."/>
            <person name="Murat C."/>
            <person name="Ohm R."/>
            <person name="Olson A."/>
            <person name="Spatafora J."/>
            <person name="Veneault-Fourrey C."/>
            <person name="Henrissat B."/>
            <person name="Grigoriev I."/>
            <person name="Martin F."/>
            <person name="Perotto S."/>
        </authorList>
    </citation>
    <scope>NUCLEOTIDE SEQUENCE [LARGE SCALE GENOMIC DNA]</scope>
    <source>
        <strain evidence="1 2">F</strain>
    </source>
</reference>
<dbReference type="EMBL" id="KZ613961">
    <property type="protein sequence ID" value="PMD31705.1"/>
    <property type="molecule type" value="Genomic_DNA"/>
</dbReference>
<name>A0A2J6QZL2_HYAVF</name>
<dbReference type="SUPFAM" id="SSF109604">
    <property type="entry name" value="HD-domain/PDEase-like"/>
    <property type="match status" value="1"/>
</dbReference>
<dbReference type="PANTHER" id="PTHR21174:SF0">
    <property type="entry name" value="HD PHOSPHOHYDROLASE FAMILY PROTEIN-RELATED"/>
    <property type="match status" value="1"/>
</dbReference>
<keyword evidence="2" id="KW-1185">Reference proteome</keyword>
<dbReference type="STRING" id="1149755.A0A2J6QZL2"/>
<organism evidence="1 2">
    <name type="scientific">Hyaloscypha variabilis (strain UAMH 11265 / GT02V1 / F)</name>
    <name type="common">Meliniomyces variabilis</name>
    <dbReference type="NCBI Taxonomy" id="1149755"/>
    <lineage>
        <taxon>Eukaryota</taxon>
        <taxon>Fungi</taxon>
        <taxon>Dikarya</taxon>
        <taxon>Ascomycota</taxon>
        <taxon>Pezizomycotina</taxon>
        <taxon>Leotiomycetes</taxon>
        <taxon>Helotiales</taxon>
        <taxon>Hyaloscyphaceae</taxon>
        <taxon>Hyaloscypha</taxon>
        <taxon>Hyaloscypha variabilis</taxon>
    </lineage>
</organism>
<gene>
    <name evidence="1" type="ORF">L207DRAFT_519061</name>
</gene>
<dbReference type="OrthoDB" id="330671at2759"/>
<dbReference type="InterPro" id="IPR009218">
    <property type="entry name" value="HD_phosphohydro"/>
</dbReference>
<protein>
    <recommendedName>
        <fullName evidence="3">HD domain-containing protein</fullName>
    </recommendedName>
</protein>
<evidence type="ECO:0000313" key="2">
    <source>
        <dbReference type="Proteomes" id="UP000235786"/>
    </source>
</evidence>
<accession>A0A2J6QZL2</accession>
<evidence type="ECO:0008006" key="3">
    <source>
        <dbReference type="Google" id="ProtNLM"/>
    </source>
</evidence>